<name>A0A9D1ZWZ8_9FIRM</name>
<dbReference type="Gene3D" id="2.30.130.10">
    <property type="entry name" value="PUA domain"/>
    <property type="match status" value="1"/>
</dbReference>
<dbReference type="InterPro" id="IPR015947">
    <property type="entry name" value="PUA-like_sf"/>
</dbReference>
<gene>
    <name evidence="10" type="ORF">H9729_06670</name>
</gene>
<evidence type="ECO:0000256" key="3">
    <source>
        <dbReference type="ARBA" id="ARBA00022552"/>
    </source>
</evidence>
<keyword evidence="5" id="KW-0808">Transferase</keyword>
<evidence type="ECO:0000256" key="8">
    <source>
        <dbReference type="ARBA" id="ARBA00038091"/>
    </source>
</evidence>
<keyword evidence="6" id="KW-0949">S-adenosyl-L-methionine</keyword>
<evidence type="ECO:0000256" key="1">
    <source>
        <dbReference type="ARBA" id="ARBA00004496"/>
    </source>
</evidence>
<evidence type="ECO:0000313" key="10">
    <source>
        <dbReference type="EMBL" id="HIY97355.1"/>
    </source>
</evidence>
<evidence type="ECO:0000256" key="7">
    <source>
        <dbReference type="ARBA" id="ARBA00022884"/>
    </source>
</evidence>
<proteinExistence type="inferred from homology"/>
<comment type="similarity">
    <text evidence="8">Belongs to the methyltransferase superfamily. RlmI family.</text>
</comment>
<dbReference type="CDD" id="cd02440">
    <property type="entry name" value="AdoMet_MTases"/>
    <property type="match status" value="1"/>
</dbReference>
<dbReference type="GO" id="GO:0005737">
    <property type="term" value="C:cytoplasm"/>
    <property type="evidence" value="ECO:0007669"/>
    <property type="project" value="UniProtKB-SubCell"/>
</dbReference>
<dbReference type="Gene3D" id="3.30.750.80">
    <property type="entry name" value="RNA methyltransferase domain (HRMD) like"/>
    <property type="match status" value="1"/>
</dbReference>
<evidence type="ECO:0000256" key="5">
    <source>
        <dbReference type="ARBA" id="ARBA00022679"/>
    </source>
</evidence>
<organism evidence="10 11">
    <name type="scientific">Candidatus Borkfalkia excrementigallinarum</name>
    <dbReference type="NCBI Taxonomy" id="2838506"/>
    <lineage>
        <taxon>Bacteria</taxon>
        <taxon>Bacillati</taxon>
        <taxon>Bacillota</taxon>
        <taxon>Clostridia</taxon>
        <taxon>Christensenellales</taxon>
        <taxon>Christensenellaceae</taxon>
        <taxon>Candidatus Borkfalkia</taxon>
    </lineage>
</organism>
<dbReference type="InterPro" id="IPR029063">
    <property type="entry name" value="SAM-dependent_MTases_sf"/>
</dbReference>
<dbReference type="SMART" id="SM00359">
    <property type="entry name" value="PUA"/>
    <property type="match status" value="1"/>
</dbReference>
<dbReference type="InterPro" id="IPR041532">
    <property type="entry name" value="RlmI-like_PUA"/>
</dbReference>
<dbReference type="GO" id="GO:0003723">
    <property type="term" value="F:RNA binding"/>
    <property type="evidence" value="ECO:0007669"/>
    <property type="project" value="UniProtKB-KW"/>
</dbReference>
<dbReference type="InterPro" id="IPR002478">
    <property type="entry name" value="PUA"/>
</dbReference>
<dbReference type="PROSITE" id="PS50890">
    <property type="entry name" value="PUA"/>
    <property type="match status" value="1"/>
</dbReference>
<reference evidence="10" key="2">
    <citation type="submission" date="2021-04" db="EMBL/GenBank/DDBJ databases">
        <authorList>
            <person name="Gilroy R."/>
        </authorList>
    </citation>
    <scope>NUCLEOTIDE SEQUENCE</scope>
    <source>
        <strain evidence="10">1345</strain>
    </source>
</reference>
<dbReference type="SUPFAM" id="SSF88697">
    <property type="entry name" value="PUA domain-like"/>
    <property type="match status" value="1"/>
</dbReference>
<accession>A0A9D1ZWZ8</accession>
<keyword evidence="2" id="KW-0963">Cytoplasm</keyword>
<evidence type="ECO:0000256" key="2">
    <source>
        <dbReference type="ARBA" id="ARBA00022490"/>
    </source>
</evidence>
<dbReference type="EMBL" id="DXCQ01000061">
    <property type="protein sequence ID" value="HIY97355.1"/>
    <property type="molecule type" value="Genomic_DNA"/>
</dbReference>
<evidence type="ECO:0000259" key="9">
    <source>
        <dbReference type="SMART" id="SM00359"/>
    </source>
</evidence>
<dbReference type="SUPFAM" id="SSF53335">
    <property type="entry name" value="S-adenosyl-L-methionine-dependent methyltransferases"/>
    <property type="match status" value="1"/>
</dbReference>
<dbReference type="InterPro" id="IPR019614">
    <property type="entry name" value="SAM-dep_methyl-trfase"/>
</dbReference>
<keyword evidence="7" id="KW-0694">RNA-binding</keyword>
<dbReference type="Pfam" id="PF10672">
    <property type="entry name" value="Methyltrans_SAM"/>
    <property type="match status" value="1"/>
</dbReference>
<reference evidence="10" key="1">
    <citation type="journal article" date="2021" name="PeerJ">
        <title>Extensive microbial diversity within the chicken gut microbiome revealed by metagenomics and culture.</title>
        <authorList>
            <person name="Gilroy R."/>
            <person name="Ravi A."/>
            <person name="Getino M."/>
            <person name="Pursley I."/>
            <person name="Horton D.L."/>
            <person name="Alikhan N.F."/>
            <person name="Baker D."/>
            <person name="Gharbi K."/>
            <person name="Hall N."/>
            <person name="Watson M."/>
            <person name="Adriaenssens E.M."/>
            <person name="Foster-Nyarko E."/>
            <person name="Jarju S."/>
            <person name="Secka A."/>
            <person name="Antonio M."/>
            <person name="Oren A."/>
            <person name="Chaudhuri R.R."/>
            <person name="La Ragione R."/>
            <person name="Hildebrand F."/>
            <person name="Pallen M.J."/>
        </authorList>
    </citation>
    <scope>NUCLEOTIDE SEQUENCE</scope>
    <source>
        <strain evidence="10">1345</strain>
    </source>
</reference>
<dbReference type="GO" id="GO:0008168">
    <property type="term" value="F:methyltransferase activity"/>
    <property type="evidence" value="ECO:0007669"/>
    <property type="project" value="UniProtKB-KW"/>
</dbReference>
<evidence type="ECO:0000313" key="11">
    <source>
        <dbReference type="Proteomes" id="UP000886750"/>
    </source>
</evidence>
<sequence>MAYRVILKKNEEKRVLAGHSWVYANEAAKIEGKDKNGSLAEVYAHDGRFIGKGYINHLSKILVRIFIRGQEEDGEELYRARIAEAGALREKLFDPAQNNCCRLVFAEADDLPALIIDRYGDYFVLECLSLGVDMRKKVIADALVSLYSPKGIYMRGDVAVRKKEGLPLENELLYGEIPDKILVKENGLTMSVDVKNGQKTGYFLDQKENRFAVRRYCRDARVLDCFCNSGGFSLNAATVAKEVTALDISPFALENVEENARLNGFVNIKTECADVFDALRQYRAEGKKFGCVILDPPAFCKSAAEVKDAYRGYKDINISAMKLVERGGFLVSCSCSHYMTAPLFEKMLRESAFSCGRQAKLLETRVQAPDHPSLLAAEETSYLKVFIMQVK</sequence>
<dbReference type="Pfam" id="PF17785">
    <property type="entry name" value="PUA_3"/>
    <property type="match status" value="1"/>
</dbReference>
<dbReference type="GO" id="GO:0032259">
    <property type="term" value="P:methylation"/>
    <property type="evidence" value="ECO:0007669"/>
    <property type="project" value="UniProtKB-KW"/>
</dbReference>
<dbReference type="AlphaFoldDB" id="A0A9D1ZWZ8"/>
<dbReference type="CDD" id="cd21153">
    <property type="entry name" value="PUA_RlmI"/>
    <property type="match status" value="1"/>
</dbReference>
<dbReference type="PANTHER" id="PTHR42873">
    <property type="entry name" value="RIBOSOMAL RNA LARGE SUBUNIT METHYLTRANSFERASE"/>
    <property type="match status" value="1"/>
</dbReference>
<dbReference type="GO" id="GO:0006364">
    <property type="term" value="P:rRNA processing"/>
    <property type="evidence" value="ECO:0007669"/>
    <property type="project" value="UniProtKB-KW"/>
</dbReference>
<evidence type="ECO:0000256" key="4">
    <source>
        <dbReference type="ARBA" id="ARBA00022603"/>
    </source>
</evidence>
<feature type="domain" description="PUA" evidence="9">
    <location>
        <begin position="3"/>
        <end position="86"/>
    </location>
</feature>
<evidence type="ECO:0000256" key="6">
    <source>
        <dbReference type="ARBA" id="ARBA00022691"/>
    </source>
</evidence>
<comment type="subcellular location">
    <subcellularLocation>
        <location evidence="1">Cytoplasm</location>
    </subcellularLocation>
</comment>
<dbReference type="CDD" id="cd11572">
    <property type="entry name" value="RlmI_M_like"/>
    <property type="match status" value="1"/>
</dbReference>
<dbReference type="Gene3D" id="3.40.50.150">
    <property type="entry name" value="Vaccinia Virus protein VP39"/>
    <property type="match status" value="1"/>
</dbReference>
<protein>
    <submittedName>
        <fullName evidence="10">Class I SAM-dependent rRNA methyltransferase</fullName>
    </submittedName>
</protein>
<keyword evidence="3" id="KW-0698">rRNA processing</keyword>
<keyword evidence="4 10" id="KW-0489">Methyltransferase</keyword>
<dbReference type="InterPro" id="IPR036974">
    <property type="entry name" value="PUA_sf"/>
</dbReference>
<comment type="caution">
    <text evidence="10">The sequence shown here is derived from an EMBL/GenBank/DDBJ whole genome shotgun (WGS) entry which is preliminary data.</text>
</comment>
<dbReference type="PANTHER" id="PTHR42873:SF1">
    <property type="entry name" value="S-ADENOSYLMETHIONINE-DEPENDENT METHYLTRANSFERASE DOMAIN-CONTAINING PROTEIN"/>
    <property type="match status" value="1"/>
</dbReference>
<dbReference type="Proteomes" id="UP000886750">
    <property type="component" value="Unassembled WGS sequence"/>
</dbReference>